<feature type="non-terminal residue" evidence="2">
    <location>
        <position position="1"/>
    </location>
</feature>
<dbReference type="EMBL" id="CADCUW010000568">
    <property type="protein sequence ID" value="CAA9449064.1"/>
    <property type="molecule type" value="Genomic_DNA"/>
</dbReference>
<name>A0A6J4QVJ7_9ACTN</name>
<feature type="compositionally biased region" description="Low complexity" evidence="1">
    <location>
        <begin position="14"/>
        <end position="26"/>
    </location>
</feature>
<organism evidence="2">
    <name type="scientific">uncultured Rubrobacteraceae bacterium</name>
    <dbReference type="NCBI Taxonomy" id="349277"/>
    <lineage>
        <taxon>Bacteria</taxon>
        <taxon>Bacillati</taxon>
        <taxon>Actinomycetota</taxon>
        <taxon>Rubrobacteria</taxon>
        <taxon>Rubrobacterales</taxon>
        <taxon>Rubrobacteraceae</taxon>
        <taxon>environmental samples</taxon>
    </lineage>
</organism>
<feature type="region of interest" description="Disordered" evidence="1">
    <location>
        <begin position="1"/>
        <end position="26"/>
    </location>
</feature>
<sequence>WRNCLEKGRRHLNRASSAPRSGRSRPLSTFLAAPGVPILWPFRFSKQFRKGSSPKSVCDFVN</sequence>
<protein>
    <submittedName>
        <fullName evidence="2">Uncharacterized protein</fullName>
    </submittedName>
</protein>
<accession>A0A6J4QVJ7</accession>
<reference evidence="2" key="1">
    <citation type="submission" date="2020-02" db="EMBL/GenBank/DDBJ databases">
        <authorList>
            <person name="Meier V. D."/>
        </authorList>
    </citation>
    <scope>NUCLEOTIDE SEQUENCE</scope>
    <source>
        <strain evidence="2">AVDCRST_MAG01</strain>
    </source>
</reference>
<evidence type="ECO:0000256" key="1">
    <source>
        <dbReference type="SAM" id="MobiDB-lite"/>
    </source>
</evidence>
<gene>
    <name evidence="2" type="ORF">AVDCRST_MAG01-01-4364</name>
</gene>
<feature type="non-terminal residue" evidence="2">
    <location>
        <position position="62"/>
    </location>
</feature>
<proteinExistence type="predicted"/>
<dbReference type="AlphaFoldDB" id="A0A6J4QVJ7"/>
<evidence type="ECO:0000313" key="2">
    <source>
        <dbReference type="EMBL" id="CAA9449064.1"/>
    </source>
</evidence>